<organism evidence="2 3">
    <name type="scientific">Candidatus Cryptobacteroides merdavium</name>
    <dbReference type="NCBI Taxonomy" id="2840769"/>
    <lineage>
        <taxon>Bacteria</taxon>
        <taxon>Pseudomonadati</taxon>
        <taxon>Bacteroidota</taxon>
        <taxon>Bacteroidia</taxon>
        <taxon>Bacteroidales</taxon>
        <taxon>Candidatus Cryptobacteroides</taxon>
    </lineage>
</organism>
<reference evidence="2" key="1">
    <citation type="submission" date="2020-10" db="EMBL/GenBank/DDBJ databases">
        <authorList>
            <person name="Gilroy R."/>
        </authorList>
    </citation>
    <scope>NUCLEOTIDE SEQUENCE</scope>
    <source>
        <strain evidence="2">D5-748</strain>
    </source>
</reference>
<dbReference type="EMBL" id="JADIMO010000110">
    <property type="protein sequence ID" value="MBO8445758.1"/>
    <property type="molecule type" value="Genomic_DNA"/>
</dbReference>
<evidence type="ECO:0000313" key="3">
    <source>
        <dbReference type="Proteomes" id="UP000823619"/>
    </source>
</evidence>
<comment type="caution">
    <text evidence="2">The sequence shown here is derived from an EMBL/GenBank/DDBJ whole genome shotgun (WGS) entry which is preliminary data.</text>
</comment>
<feature type="signal peptide" evidence="1">
    <location>
        <begin position="1"/>
        <end position="20"/>
    </location>
</feature>
<gene>
    <name evidence="2" type="ORF">IAC23_08745</name>
</gene>
<dbReference type="AlphaFoldDB" id="A0A9D9HDC4"/>
<accession>A0A9D9HDC4</accession>
<evidence type="ECO:0008006" key="4">
    <source>
        <dbReference type="Google" id="ProtNLM"/>
    </source>
</evidence>
<protein>
    <recommendedName>
        <fullName evidence="4">Outer membrane protein beta-barrel domain-containing protein</fullName>
    </recommendedName>
</protein>
<evidence type="ECO:0000313" key="2">
    <source>
        <dbReference type="EMBL" id="MBO8445758.1"/>
    </source>
</evidence>
<proteinExistence type="predicted"/>
<name>A0A9D9HDC4_9BACT</name>
<keyword evidence="1" id="KW-0732">Signal</keyword>
<dbReference type="Proteomes" id="UP000823619">
    <property type="component" value="Unassembled WGS sequence"/>
</dbReference>
<reference evidence="2" key="2">
    <citation type="journal article" date="2021" name="PeerJ">
        <title>Extensive microbial diversity within the chicken gut microbiome revealed by metagenomics and culture.</title>
        <authorList>
            <person name="Gilroy R."/>
            <person name="Ravi A."/>
            <person name="Getino M."/>
            <person name="Pursley I."/>
            <person name="Horton D.L."/>
            <person name="Alikhan N.F."/>
            <person name="Baker D."/>
            <person name="Gharbi K."/>
            <person name="Hall N."/>
            <person name="Watson M."/>
            <person name="Adriaenssens E.M."/>
            <person name="Foster-Nyarko E."/>
            <person name="Jarju S."/>
            <person name="Secka A."/>
            <person name="Antonio M."/>
            <person name="Oren A."/>
            <person name="Chaudhuri R.R."/>
            <person name="La Ragione R."/>
            <person name="Hildebrand F."/>
            <person name="Pallen M.J."/>
        </authorList>
    </citation>
    <scope>NUCLEOTIDE SEQUENCE</scope>
    <source>
        <strain evidence="2">D5-748</strain>
    </source>
</reference>
<sequence length="218" mass="23767">MKKFLLSAALIAATAFSLSAQEKGDFTVGGMIGVQGGSNSVSVTYQNQTQSESTPASTSLSFSPQFSWFVIDNLELSAGLEYSMQKDYAGTNTNDKNYFDFLHLAMFTVGANYYVPIVKDKFFYTPGVQFGFGGGSYNSDNGAGIKTKLKIPFAFGFSADLGKFEFKPLDFLGISFNILDFNVVYTSRNTGVNEVKTHSTSFTAGFNYGMSAGVKYYF</sequence>
<evidence type="ECO:0000256" key="1">
    <source>
        <dbReference type="SAM" id="SignalP"/>
    </source>
</evidence>
<feature type="chain" id="PRO_5038978581" description="Outer membrane protein beta-barrel domain-containing protein" evidence="1">
    <location>
        <begin position="21"/>
        <end position="218"/>
    </location>
</feature>